<dbReference type="SUPFAM" id="SSF50978">
    <property type="entry name" value="WD40 repeat-like"/>
    <property type="match status" value="1"/>
</dbReference>
<keyword evidence="5" id="KW-1185">Reference proteome</keyword>
<evidence type="ECO:0000256" key="1">
    <source>
        <dbReference type="ARBA" id="ARBA00022574"/>
    </source>
</evidence>
<comment type="similarity">
    <text evidence="3">Belongs to the WD repeat PROPPIN family.</text>
</comment>
<evidence type="ECO:0000313" key="4">
    <source>
        <dbReference type="EMBL" id="KAG6490728.1"/>
    </source>
</evidence>
<keyword evidence="1" id="KW-0853">WD repeat</keyword>
<evidence type="ECO:0000256" key="2">
    <source>
        <dbReference type="ARBA" id="ARBA00022737"/>
    </source>
</evidence>
<accession>A0A8J5KV42</accession>
<dbReference type="Proteomes" id="UP000734854">
    <property type="component" value="Unassembled WGS sequence"/>
</dbReference>
<evidence type="ECO:0000256" key="3">
    <source>
        <dbReference type="ARBA" id="ARBA00025740"/>
    </source>
</evidence>
<evidence type="ECO:0000313" key="5">
    <source>
        <dbReference type="Proteomes" id="UP000734854"/>
    </source>
</evidence>
<dbReference type="EMBL" id="JACMSC010000014">
    <property type="protein sequence ID" value="KAG6490728.1"/>
    <property type="molecule type" value="Genomic_DNA"/>
</dbReference>
<dbReference type="InterPro" id="IPR048720">
    <property type="entry name" value="PROPPIN"/>
</dbReference>
<dbReference type="InterPro" id="IPR015943">
    <property type="entry name" value="WD40/YVTN_repeat-like_dom_sf"/>
</dbReference>
<gene>
    <name evidence="4" type="ORF">ZIOFF_052038</name>
</gene>
<organism evidence="4 5">
    <name type="scientific">Zingiber officinale</name>
    <name type="common">Ginger</name>
    <name type="synonym">Amomum zingiber</name>
    <dbReference type="NCBI Taxonomy" id="94328"/>
    <lineage>
        <taxon>Eukaryota</taxon>
        <taxon>Viridiplantae</taxon>
        <taxon>Streptophyta</taxon>
        <taxon>Embryophyta</taxon>
        <taxon>Tracheophyta</taxon>
        <taxon>Spermatophyta</taxon>
        <taxon>Magnoliopsida</taxon>
        <taxon>Liliopsida</taxon>
        <taxon>Zingiberales</taxon>
        <taxon>Zingiberaceae</taxon>
        <taxon>Zingiber</taxon>
    </lineage>
</organism>
<evidence type="ECO:0008006" key="6">
    <source>
        <dbReference type="Google" id="ProtNLM"/>
    </source>
</evidence>
<comment type="caution">
    <text evidence="4">The sequence shown here is derived from an EMBL/GenBank/DDBJ whole genome shotgun (WGS) entry which is preliminary data.</text>
</comment>
<dbReference type="AlphaFoldDB" id="A0A8J5KV42"/>
<keyword evidence="2" id="KW-0677">Repeat</keyword>
<dbReference type="InterPro" id="IPR036322">
    <property type="entry name" value="WD40_repeat_dom_sf"/>
</dbReference>
<dbReference type="Pfam" id="PF21032">
    <property type="entry name" value="PROPPIN"/>
    <property type="match status" value="1"/>
</dbReference>
<reference evidence="4 5" key="1">
    <citation type="submission" date="2020-08" db="EMBL/GenBank/DDBJ databases">
        <title>Plant Genome Project.</title>
        <authorList>
            <person name="Zhang R.-G."/>
        </authorList>
    </citation>
    <scope>NUCLEOTIDE SEQUENCE [LARGE SCALE GENOMIC DNA]</scope>
    <source>
        <tissue evidence="4">Rhizome</tissue>
    </source>
</reference>
<dbReference type="PANTHER" id="PTHR11227">
    <property type="entry name" value="WD-REPEAT PROTEIN INTERACTING WITH PHOSPHOINOSIDES WIPI -RELATED"/>
    <property type="match status" value="1"/>
</dbReference>
<protein>
    <recommendedName>
        <fullName evidence="6">Autophagy-related protein 18b</fullName>
    </recommendedName>
</protein>
<proteinExistence type="inferred from homology"/>
<sequence length="361" mass="39345">MKSSSVGSPSSSPIICASFNQDNRNKSLFCMFTAVGAFNIVEMLFSTNLLAIVGAGEQVISGLLIPSLSPRRLCLFNFLTGSTLRELNYLTSVLAVRLNKKRLIVILQDKAYIYDLNSLAVLETIDTVPNNKGLCAFCPGSEGCYLALPASTSKGSVLIYNTVELQSVCQIDAHRSPLAGITFSSTGTYLATASEQGTIIRVHLVSQATESYSVRRGTYPSTIYSLSFGPCLEFPEFLVATSSSGSLHTFSLGQAIKQRRKPSGVIGSLIPDTLSDSFDQTFHHILHNAALAGVKAMLGSTMLTVLHVPQELLVFGEASIFIISHNGYFREYTLKITELNEFSWSLEREINLLDNILNEPF</sequence>
<name>A0A8J5KV42_ZINOF</name>
<dbReference type="Gene3D" id="2.130.10.10">
    <property type="entry name" value="YVTN repeat-like/Quinoprotein amine dehydrogenase"/>
    <property type="match status" value="1"/>
</dbReference>